<evidence type="ECO:0000313" key="2">
    <source>
        <dbReference type="EMBL" id="JAD63051.1"/>
    </source>
</evidence>
<protein>
    <submittedName>
        <fullName evidence="2">Uncharacterized protein</fullName>
    </submittedName>
</protein>
<feature type="region of interest" description="Disordered" evidence="1">
    <location>
        <begin position="1"/>
        <end position="35"/>
    </location>
</feature>
<name>A0A0A9BI73_ARUDO</name>
<reference evidence="2" key="1">
    <citation type="submission" date="2014-09" db="EMBL/GenBank/DDBJ databases">
        <authorList>
            <person name="Magalhaes I.L.F."/>
            <person name="Oliveira U."/>
            <person name="Santos F.R."/>
            <person name="Vidigal T.H.D.A."/>
            <person name="Brescovit A.D."/>
            <person name="Santos A.J."/>
        </authorList>
    </citation>
    <scope>NUCLEOTIDE SEQUENCE</scope>
    <source>
        <tissue evidence="2">Shoot tissue taken approximately 20 cm above the soil surface</tissue>
    </source>
</reference>
<evidence type="ECO:0000256" key="1">
    <source>
        <dbReference type="SAM" id="MobiDB-lite"/>
    </source>
</evidence>
<accession>A0A0A9BI73</accession>
<organism evidence="2">
    <name type="scientific">Arundo donax</name>
    <name type="common">Giant reed</name>
    <name type="synonym">Donax arundinaceus</name>
    <dbReference type="NCBI Taxonomy" id="35708"/>
    <lineage>
        <taxon>Eukaryota</taxon>
        <taxon>Viridiplantae</taxon>
        <taxon>Streptophyta</taxon>
        <taxon>Embryophyta</taxon>
        <taxon>Tracheophyta</taxon>
        <taxon>Spermatophyta</taxon>
        <taxon>Magnoliopsida</taxon>
        <taxon>Liliopsida</taxon>
        <taxon>Poales</taxon>
        <taxon>Poaceae</taxon>
        <taxon>PACMAD clade</taxon>
        <taxon>Arundinoideae</taxon>
        <taxon>Arundineae</taxon>
        <taxon>Arundo</taxon>
    </lineage>
</organism>
<dbReference type="EMBL" id="GBRH01234844">
    <property type="protein sequence ID" value="JAD63051.1"/>
    <property type="molecule type" value="Transcribed_RNA"/>
</dbReference>
<proteinExistence type="predicted"/>
<sequence>MLEGSCPSSPWRRGHGFRGTTLRMPGSAANMGPRR</sequence>
<reference evidence="2" key="2">
    <citation type="journal article" date="2015" name="Data Brief">
        <title>Shoot transcriptome of the giant reed, Arundo donax.</title>
        <authorList>
            <person name="Barrero R.A."/>
            <person name="Guerrero F.D."/>
            <person name="Moolhuijzen P."/>
            <person name="Goolsby J.A."/>
            <person name="Tidwell J."/>
            <person name="Bellgard S.E."/>
            <person name="Bellgard M.I."/>
        </authorList>
    </citation>
    <scope>NUCLEOTIDE SEQUENCE</scope>
    <source>
        <tissue evidence="2">Shoot tissue taken approximately 20 cm above the soil surface</tissue>
    </source>
</reference>
<dbReference type="AlphaFoldDB" id="A0A0A9BI73"/>